<dbReference type="AlphaFoldDB" id="A0A6P1TSP7"/>
<dbReference type="RefSeq" id="WP_161839813.1">
    <property type="nucleotide sequence ID" value="NZ_CP048000.1"/>
</dbReference>
<dbReference type="SUPFAM" id="SSF55469">
    <property type="entry name" value="FMN-dependent nitroreductase-like"/>
    <property type="match status" value="1"/>
</dbReference>
<evidence type="ECO:0000256" key="2">
    <source>
        <dbReference type="ARBA" id="ARBA00023002"/>
    </source>
</evidence>
<dbReference type="GO" id="GO:0016491">
    <property type="term" value="F:oxidoreductase activity"/>
    <property type="evidence" value="ECO:0007669"/>
    <property type="project" value="UniProtKB-KW"/>
</dbReference>
<gene>
    <name evidence="4" type="ORF">Ana3638_21220</name>
</gene>
<evidence type="ECO:0000259" key="3">
    <source>
        <dbReference type="Pfam" id="PF14512"/>
    </source>
</evidence>
<dbReference type="Proteomes" id="UP000464314">
    <property type="component" value="Chromosome"/>
</dbReference>
<protein>
    <submittedName>
        <fullName evidence="4">Nitroreductase</fullName>
    </submittedName>
</protein>
<evidence type="ECO:0000313" key="5">
    <source>
        <dbReference type="Proteomes" id="UP000464314"/>
    </source>
</evidence>
<accession>A0A6P1TSP7</accession>
<name>A0A6P1TSP7_9FIRM</name>
<dbReference type="PANTHER" id="PTHR43673">
    <property type="entry name" value="NAD(P)H NITROREDUCTASE YDGI-RELATED"/>
    <property type="match status" value="1"/>
</dbReference>
<proteinExistence type="inferred from homology"/>
<comment type="similarity">
    <text evidence="1">Belongs to the nitroreductase family.</text>
</comment>
<organism evidence="4 5">
    <name type="scientific">Anaerocolumna sedimenticola</name>
    <dbReference type="NCBI Taxonomy" id="2696063"/>
    <lineage>
        <taxon>Bacteria</taxon>
        <taxon>Bacillati</taxon>
        <taxon>Bacillota</taxon>
        <taxon>Clostridia</taxon>
        <taxon>Lachnospirales</taxon>
        <taxon>Lachnospiraceae</taxon>
        <taxon>Anaerocolumna</taxon>
    </lineage>
</organism>
<reference evidence="4 5" key="1">
    <citation type="submission" date="2020-01" db="EMBL/GenBank/DDBJ databases">
        <title>Genome analysis of Anaerocolumna sp. CBA3638.</title>
        <authorList>
            <person name="Kim J."/>
            <person name="Roh S.W."/>
        </authorList>
    </citation>
    <scope>NUCLEOTIDE SEQUENCE [LARGE SCALE GENOMIC DNA]</scope>
    <source>
        <strain evidence="4 5">CBA3638</strain>
    </source>
</reference>
<dbReference type="Pfam" id="PF14512">
    <property type="entry name" value="TM1586_NiRdase"/>
    <property type="match status" value="1"/>
</dbReference>
<dbReference type="PANTHER" id="PTHR43673:SF10">
    <property type="entry name" value="NADH DEHYDROGENASE_NAD(P)H NITROREDUCTASE XCC3605-RELATED"/>
    <property type="match status" value="1"/>
</dbReference>
<dbReference type="InterPro" id="IPR029478">
    <property type="entry name" value="TM1586_NiRdase"/>
</dbReference>
<sequence>MNLYEAIFVRKTVRRYKMEPLDQTLLDNIMNFAESTLKLFEGINVEYRLMDQTDIYKYFNGTLTHRAPHYLAIYSENISGYQMNAGYLMQQISLYMTAKGIGSCYLGMLKPKKMKQDGSKLEYIITLAFGKAENEVYRSSDKAKRLPMDDIAIFKSEVNRNIKTMIQAARLSPSSMNSQPWRLVVYDNRIHIFCKKNIFLTGVLNEVKLIDIGICLAHLLVTAEELWVDVKVIHLDNISSIAFKKNDYVISIKVC</sequence>
<dbReference type="Gene3D" id="3.40.109.30">
    <property type="entry name" value="putative nitroreductase (tm1586), domain 2"/>
    <property type="match status" value="1"/>
</dbReference>
<keyword evidence="2" id="KW-0560">Oxidoreductase</keyword>
<evidence type="ECO:0000313" key="4">
    <source>
        <dbReference type="EMBL" id="QHQ62991.1"/>
    </source>
</evidence>
<feature type="domain" description="Putative nitroreductase TM1586" evidence="3">
    <location>
        <begin position="2"/>
        <end position="223"/>
    </location>
</feature>
<dbReference type="KEGG" id="anr:Ana3638_21220"/>
<evidence type="ECO:0000256" key="1">
    <source>
        <dbReference type="ARBA" id="ARBA00007118"/>
    </source>
</evidence>
<keyword evidence="5" id="KW-1185">Reference proteome</keyword>
<dbReference type="Gene3D" id="3.40.109.10">
    <property type="entry name" value="NADH Oxidase"/>
    <property type="match status" value="1"/>
</dbReference>
<dbReference type="EMBL" id="CP048000">
    <property type="protein sequence ID" value="QHQ62991.1"/>
    <property type="molecule type" value="Genomic_DNA"/>
</dbReference>
<dbReference type="InterPro" id="IPR000415">
    <property type="entry name" value="Nitroreductase-like"/>
</dbReference>